<evidence type="ECO:0000256" key="2">
    <source>
        <dbReference type="ARBA" id="ARBA00022801"/>
    </source>
</evidence>
<dbReference type="PANTHER" id="PTHR40841:SF2">
    <property type="entry name" value="SIDEROPHORE-DEGRADING ESTERASE (EUROFUNG)"/>
    <property type="match status" value="1"/>
</dbReference>
<dbReference type="SUPFAM" id="SSF53474">
    <property type="entry name" value="alpha/beta-Hydrolases"/>
    <property type="match status" value="1"/>
</dbReference>
<protein>
    <submittedName>
        <fullName evidence="3">Ferri-bacillibactin esterase BesA</fullName>
    </submittedName>
</protein>
<dbReference type="InterPro" id="IPR029058">
    <property type="entry name" value="AB_hydrolase_fold"/>
</dbReference>
<dbReference type="Pfam" id="PF00756">
    <property type="entry name" value="Esterase"/>
    <property type="match status" value="1"/>
</dbReference>
<reference evidence="3 4" key="1">
    <citation type="submission" date="2012-10" db="EMBL/GenBank/DDBJ databases">
        <title>Genome sequencing and analysis of entomopathogenic fungi Beauveria bassiana D1-5.</title>
        <authorList>
            <person name="Li Q."/>
            <person name="Wang L."/>
            <person name="Zhang Z."/>
            <person name="Wang Q."/>
            <person name="Ren J."/>
            <person name="Wang M."/>
            <person name="Xu W."/>
            <person name="Wang J."/>
            <person name="Lu Y."/>
            <person name="Du Q."/>
            <person name="Sun Z."/>
        </authorList>
    </citation>
    <scope>NUCLEOTIDE SEQUENCE [LARGE SCALE GENOMIC DNA]</scope>
    <source>
        <strain evidence="3 4">D1-5</strain>
    </source>
</reference>
<comment type="similarity">
    <text evidence="1">Belongs to the esterase D family.</text>
</comment>
<organism evidence="3 4">
    <name type="scientific">Beauveria bassiana D1-5</name>
    <dbReference type="NCBI Taxonomy" id="1245745"/>
    <lineage>
        <taxon>Eukaryota</taxon>
        <taxon>Fungi</taxon>
        <taxon>Dikarya</taxon>
        <taxon>Ascomycota</taxon>
        <taxon>Pezizomycotina</taxon>
        <taxon>Sordariomycetes</taxon>
        <taxon>Hypocreomycetidae</taxon>
        <taxon>Hypocreales</taxon>
        <taxon>Cordycipitaceae</taxon>
        <taxon>Beauveria</taxon>
    </lineage>
</organism>
<dbReference type="AlphaFoldDB" id="A0A0A2V8C6"/>
<dbReference type="eggNOG" id="ENOG502S92V">
    <property type="taxonomic scope" value="Eukaryota"/>
</dbReference>
<dbReference type="Proteomes" id="UP000030106">
    <property type="component" value="Unassembled WGS sequence"/>
</dbReference>
<gene>
    <name evidence="3" type="ORF">BBAD15_g10657</name>
</gene>
<accession>A0A0A2V8C6</accession>
<comment type="caution">
    <text evidence="3">The sequence shown here is derived from an EMBL/GenBank/DDBJ whole genome shotgun (WGS) entry which is preliminary data.</text>
</comment>
<name>A0A0A2V8C6_BEABA</name>
<proteinExistence type="inferred from homology"/>
<dbReference type="Gene3D" id="3.40.50.1820">
    <property type="entry name" value="alpha/beta hydrolase"/>
    <property type="match status" value="1"/>
</dbReference>
<dbReference type="EMBL" id="ANFO01001122">
    <property type="protein sequence ID" value="KGQ04111.1"/>
    <property type="molecule type" value="Genomic_DNA"/>
</dbReference>
<dbReference type="GO" id="GO:0016788">
    <property type="term" value="F:hydrolase activity, acting on ester bonds"/>
    <property type="evidence" value="ECO:0007669"/>
    <property type="project" value="TreeGrafter"/>
</dbReference>
<evidence type="ECO:0000256" key="1">
    <source>
        <dbReference type="ARBA" id="ARBA00005622"/>
    </source>
</evidence>
<dbReference type="PANTHER" id="PTHR40841">
    <property type="entry name" value="SIDEROPHORE TRIACETYLFUSARININE C ESTERASE"/>
    <property type="match status" value="1"/>
</dbReference>
<dbReference type="InterPro" id="IPR052558">
    <property type="entry name" value="Siderophore_Hydrolase_D"/>
</dbReference>
<evidence type="ECO:0000313" key="4">
    <source>
        <dbReference type="Proteomes" id="UP000030106"/>
    </source>
</evidence>
<keyword evidence="2" id="KW-0378">Hydrolase</keyword>
<evidence type="ECO:0000313" key="3">
    <source>
        <dbReference type="EMBL" id="KGQ04111.1"/>
    </source>
</evidence>
<dbReference type="HOGENOM" id="CLU_039834_3_0_1"/>
<dbReference type="OrthoDB" id="446683at2759"/>
<dbReference type="InterPro" id="IPR000801">
    <property type="entry name" value="Esterase-like"/>
</dbReference>
<sequence length="308" mass="34980">MEPNVTNLRQGYLQNTCEYTAETERGDFLVQVAWPLCWSEDRVRPEDDHRPISTFYLVDGNVFFSTAVDITRRLEFTNNVRNVIVAVGYPKSNCVYDFRRGPDLTPPTPDGHYDMPLGRDGKPRTDLSFGDGDKFLDFVQNHVMTYVEETLFPHVSLQSGRKALFGHSYGGIFSLHALFTRPTLFDFYIAASPTIWWSNYALVKNQEAELHRRRDPVEPAPSLLITWGDPEDELVKLSDESDESFESRRSMAEGKEMKESAASLVARLQVCPSVKDVWTCHFPGEDHGSAAVVGLQRGIMKFLISMTQ</sequence>